<proteinExistence type="predicted"/>
<reference evidence="2" key="1">
    <citation type="submission" date="2022-07" db="EMBL/GenBank/DDBJ databases">
        <title>Genome Sequence of Agrocybe chaxingu.</title>
        <authorList>
            <person name="Buettner E."/>
        </authorList>
    </citation>
    <scope>NUCLEOTIDE SEQUENCE</scope>
    <source>
        <strain evidence="2">MP-N11</strain>
    </source>
</reference>
<dbReference type="Proteomes" id="UP001148786">
    <property type="component" value="Unassembled WGS sequence"/>
</dbReference>
<feature type="transmembrane region" description="Helical" evidence="1">
    <location>
        <begin position="195"/>
        <end position="219"/>
    </location>
</feature>
<feature type="transmembrane region" description="Helical" evidence="1">
    <location>
        <begin position="239"/>
        <end position="264"/>
    </location>
</feature>
<evidence type="ECO:0000313" key="2">
    <source>
        <dbReference type="EMBL" id="KAJ3505430.1"/>
    </source>
</evidence>
<keyword evidence="1" id="KW-1133">Transmembrane helix</keyword>
<evidence type="ECO:0000256" key="1">
    <source>
        <dbReference type="SAM" id="Phobius"/>
    </source>
</evidence>
<dbReference type="OrthoDB" id="10352802at2759"/>
<evidence type="ECO:0000313" key="3">
    <source>
        <dbReference type="Proteomes" id="UP001148786"/>
    </source>
</evidence>
<name>A0A9W8K3N7_9AGAR</name>
<dbReference type="AlphaFoldDB" id="A0A9W8K3N7"/>
<keyword evidence="3" id="KW-1185">Reference proteome</keyword>
<accession>A0A9W8K3N7</accession>
<dbReference type="EMBL" id="JANKHO010000884">
    <property type="protein sequence ID" value="KAJ3505430.1"/>
    <property type="molecule type" value="Genomic_DNA"/>
</dbReference>
<sequence>MASLYDVQNSPVFRNLNAIDIISFFLATAVWGSNVSNSLVIAHSPLETLISRVQRSEYCLHLGQISLEVENYGYELNVLLLCFRSTSPKVAWLWTLTTIGQGLLTSRVEKDYFGWAFISSKISFGNGDSNPAHIGHRVDILPNILPLPSQNTPAAWSLPTGFMLPPIVFQLVLPLGLLFASHSPSSSWRDHQKSVMFATLVVNTILNLIICGATSTILWPDHFGNPTQIKWKAPLPMRIILYPLHTGAYPALFSISSPIMFYYLYSYLNHFLIYQHLLSPLYFMSVLSILDSPLALSAPSCGARGGDGARRKTLRLNRTGTSRSCVLGGTVGTETLRFDHSSAGTGTQADESRTSGTVYTERSFAFVHTSTDTTPEVSLRKM</sequence>
<comment type="caution">
    <text evidence="2">The sequence shown here is derived from an EMBL/GenBank/DDBJ whole genome shotgun (WGS) entry which is preliminary data.</text>
</comment>
<organism evidence="2 3">
    <name type="scientific">Agrocybe chaxingu</name>
    <dbReference type="NCBI Taxonomy" id="84603"/>
    <lineage>
        <taxon>Eukaryota</taxon>
        <taxon>Fungi</taxon>
        <taxon>Dikarya</taxon>
        <taxon>Basidiomycota</taxon>
        <taxon>Agaricomycotina</taxon>
        <taxon>Agaricomycetes</taxon>
        <taxon>Agaricomycetidae</taxon>
        <taxon>Agaricales</taxon>
        <taxon>Agaricineae</taxon>
        <taxon>Strophariaceae</taxon>
        <taxon>Agrocybe</taxon>
    </lineage>
</organism>
<keyword evidence="1" id="KW-0812">Transmembrane</keyword>
<keyword evidence="1" id="KW-0472">Membrane</keyword>
<gene>
    <name evidence="2" type="ORF">NLJ89_g7421</name>
</gene>
<protein>
    <submittedName>
        <fullName evidence="2">Uncharacterized protein</fullName>
    </submittedName>
</protein>
<feature type="transmembrane region" description="Helical" evidence="1">
    <location>
        <begin position="162"/>
        <end position="183"/>
    </location>
</feature>